<feature type="transmembrane region" description="Helical" evidence="1">
    <location>
        <begin position="20"/>
        <end position="43"/>
    </location>
</feature>
<accession>A0A2G5UJU0</accession>
<organism evidence="2 3">
    <name type="scientific">Caenorhabditis nigoni</name>
    <dbReference type="NCBI Taxonomy" id="1611254"/>
    <lineage>
        <taxon>Eukaryota</taxon>
        <taxon>Metazoa</taxon>
        <taxon>Ecdysozoa</taxon>
        <taxon>Nematoda</taxon>
        <taxon>Chromadorea</taxon>
        <taxon>Rhabditida</taxon>
        <taxon>Rhabditina</taxon>
        <taxon>Rhabditomorpha</taxon>
        <taxon>Rhabditoidea</taxon>
        <taxon>Rhabditidae</taxon>
        <taxon>Peloderinae</taxon>
        <taxon>Caenorhabditis</taxon>
    </lineage>
</organism>
<proteinExistence type="predicted"/>
<feature type="transmembrane region" description="Helical" evidence="1">
    <location>
        <begin position="50"/>
        <end position="73"/>
    </location>
</feature>
<sequence length="99" mass="11560">MSPRCPPSVCTEEWSPLNWTVIIMEVLQVIFQVFIIKYLFLYIHGDSFNFLALALAQFGLFFITSILVALLFYSYTGTRRLQLLLTFFNVIFPMIPQKL</sequence>
<evidence type="ECO:0000313" key="2">
    <source>
        <dbReference type="EMBL" id="PIC39807.1"/>
    </source>
</evidence>
<name>A0A2G5UJU0_9PELO</name>
<dbReference type="Proteomes" id="UP000230233">
    <property type="component" value="Chromosome III"/>
</dbReference>
<keyword evidence="1" id="KW-0812">Transmembrane</keyword>
<comment type="caution">
    <text evidence="2">The sequence shown here is derived from an EMBL/GenBank/DDBJ whole genome shotgun (WGS) entry which is preliminary data.</text>
</comment>
<dbReference type="EMBL" id="PDUG01000003">
    <property type="protein sequence ID" value="PIC39807.1"/>
    <property type="molecule type" value="Genomic_DNA"/>
</dbReference>
<keyword evidence="1" id="KW-0472">Membrane</keyword>
<evidence type="ECO:0000313" key="3">
    <source>
        <dbReference type="Proteomes" id="UP000230233"/>
    </source>
</evidence>
<evidence type="ECO:0000256" key="1">
    <source>
        <dbReference type="SAM" id="Phobius"/>
    </source>
</evidence>
<gene>
    <name evidence="2" type="primary">Cni-C07H6.9</name>
    <name evidence="2" type="synonym">Cnig_chr_III.g11380</name>
    <name evidence="2" type="ORF">B9Z55_011380</name>
</gene>
<reference evidence="3" key="1">
    <citation type="submission" date="2017-10" db="EMBL/GenBank/DDBJ databases">
        <title>Rapid genome shrinkage in a self-fertile nematode reveals novel sperm competition proteins.</title>
        <authorList>
            <person name="Yin D."/>
            <person name="Schwarz E.M."/>
            <person name="Thomas C.G."/>
            <person name="Felde R.L."/>
            <person name="Korf I.F."/>
            <person name="Cutter A.D."/>
            <person name="Schartner C.M."/>
            <person name="Ralston E.J."/>
            <person name="Meyer B.J."/>
            <person name="Haag E.S."/>
        </authorList>
    </citation>
    <scope>NUCLEOTIDE SEQUENCE [LARGE SCALE GENOMIC DNA]</scope>
    <source>
        <strain evidence="3">JU1422</strain>
    </source>
</reference>
<keyword evidence="1" id="KW-1133">Transmembrane helix</keyword>
<protein>
    <submittedName>
        <fullName evidence="2">Uncharacterized protein</fullName>
    </submittedName>
</protein>
<dbReference type="AlphaFoldDB" id="A0A2G5UJU0"/>
<keyword evidence="3" id="KW-1185">Reference proteome</keyword>